<protein>
    <submittedName>
        <fullName evidence="6">E3 ubiquitin-protein ligase AIRP2-like</fullName>
    </submittedName>
</protein>
<evidence type="ECO:0000313" key="6">
    <source>
        <dbReference type="RefSeq" id="XP_031399747.1"/>
    </source>
</evidence>
<evidence type="ECO:0000256" key="1">
    <source>
        <dbReference type="PROSITE-ProRule" id="PRU00175"/>
    </source>
</evidence>
<dbReference type="GO" id="GO:0008270">
    <property type="term" value="F:zinc ion binding"/>
    <property type="evidence" value="ECO:0007669"/>
    <property type="project" value="UniProtKB-KW"/>
</dbReference>
<dbReference type="Gene3D" id="3.30.40.10">
    <property type="entry name" value="Zinc/RING finger domain, C3HC4 (zinc finger)"/>
    <property type="match status" value="1"/>
</dbReference>
<organism evidence="3 4">
    <name type="scientific">Punica granatum</name>
    <name type="common">Pomegranate</name>
    <dbReference type="NCBI Taxonomy" id="22663"/>
    <lineage>
        <taxon>Eukaryota</taxon>
        <taxon>Viridiplantae</taxon>
        <taxon>Streptophyta</taxon>
        <taxon>Embryophyta</taxon>
        <taxon>Tracheophyta</taxon>
        <taxon>Spermatophyta</taxon>
        <taxon>Magnoliopsida</taxon>
        <taxon>eudicotyledons</taxon>
        <taxon>Gunneridae</taxon>
        <taxon>Pentapetalae</taxon>
        <taxon>rosids</taxon>
        <taxon>malvids</taxon>
        <taxon>Myrtales</taxon>
        <taxon>Lythraceae</taxon>
        <taxon>Punica</taxon>
    </lineage>
</organism>
<reference evidence="6" key="4">
    <citation type="submission" date="2025-04" db="UniProtKB">
        <authorList>
            <consortium name="RefSeq"/>
        </authorList>
    </citation>
    <scope>IDENTIFICATION</scope>
    <source>
        <tissue evidence="6">Leaf</tissue>
    </source>
</reference>
<keyword evidence="1" id="KW-0862">Zinc</keyword>
<dbReference type="FunFam" id="3.30.40.10:FF:000660">
    <property type="entry name" value="RING/U-box superfamily protein"/>
    <property type="match status" value="1"/>
</dbReference>
<dbReference type="SUPFAM" id="SSF57850">
    <property type="entry name" value="RING/U-box"/>
    <property type="match status" value="1"/>
</dbReference>
<gene>
    <name evidence="6" type="primary">LOC116210079</name>
    <name evidence="3" type="ORF">CDL15_Pgr009811</name>
</gene>
<dbReference type="Pfam" id="PF13920">
    <property type="entry name" value="zf-C3HC4_3"/>
    <property type="match status" value="1"/>
</dbReference>
<keyword evidence="1" id="KW-0479">Metal-binding</keyword>
<evidence type="ECO:0000313" key="4">
    <source>
        <dbReference type="Proteomes" id="UP000197138"/>
    </source>
</evidence>
<dbReference type="InterPro" id="IPR001841">
    <property type="entry name" value="Znf_RING"/>
</dbReference>
<dbReference type="EMBL" id="MTKT01003224">
    <property type="protein sequence ID" value="OWM76165.1"/>
    <property type="molecule type" value="Genomic_DNA"/>
</dbReference>
<keyword evidence="1" id="KW-0863">Zinc-finger</keyword>
<dbReference type="InterPro" id="IPR013083">
    <property type="entry name" value="Znf_RING/FYVE/PHD"/>
</dbReference>
<dbReference type="GeneID" id="116210079"/>
<sequence length="241" mass="27574">MWQRINRPCKSSSFKESTKALEADIHHANSLASALPREYCGEYVQMKLSYSPLAPLFLFLIEWMDYRCTDSVPNYLGLLYILVNKVYVDGVPTMSSRERKASLREFYAVIYPSLRLLEGQFNEIKENRAGTEIECPGIEPERDEECGICMESNGKMVLPSCGHSMCINCFHDWNVRSQSCPYCRGSLKRVSSMDLWVLTGSSDVVDPVTVAFDSLRRFYLYVESLPTLTHDTPVLLLDYMI</sequence>
<proteinExistence type="predicted"/>
<accession>A0A218WTR3</accession>
<dbReference type="GO" id="GO:0016567">
    <property type="term" value="P:protein ubiquitination"/>
    <property type="evidence" value="ECO:0007669"/>
    <property type="project" value="TreeGrafter"/>
</dbReference>
<dbReference type="OrthoDB" id="1630758at2759"/>
<dbReference type="GO" id="GO:0061630">
    <property type="term" value="F:ubiquitin protein ligase activity"/>
    <property type="evidence" value="ECO:0007669"/>
    <property type="project" value="TreeGrafter"/>
</dbReference>
<reference evidence="4" key="1">
    <citation type="journal article" date="2017" name="Plant J.">
        <title>The pomegranate (Punica granatum L.) genome and the genomics of punicalagin biosynthesis.</title>
        <authorList>
            <person name="Qin G."/>
            <person name="Xu C."/>
            <person name="Ming R."/>
            <person name="Tang H."/>
            <person name="Guyot R."/>
            <person name="Kramer E.M."/>
            <person name="Hu Y."/>
            <person name="Yi X."/>
            <person name="Qi Y."/>
            <person name="Xu X."/>
            <person name="Gao Z."/>
            <person name="Pan H."/>
            <person name="Jian J."/>
            <person name="Tian Y."/>
            <person name="Yue Z."/>
            <person name="Xu Y."/>
        </authorList>
    </citation>
    <scope>NUCLEOTIDE SEQUENCE [LARGE SCALE GENOMIC DNA]</scope>
    <source>
        <strain evidence="4">cv. Dabenzi</strain>
    </source>
</reference>
<dbReference type="AlphaFoldDB" id="A0A218WTR3"/>
<dbReference type="PANTHER" id="PTHR15315:SF22">
    <property type="entry name" value="OS01G0905700 PROTEIN"/>
    <property type="match status" value="1"/>
</dbReference>
<reference evidence="3" key="2">
    <citation type="submission" date="2017-06" db="EMBL/GenBank/DDBJ databases">
        <title>The pomegranate genome and the genomics of punicalagin biosynthesis.</title>
        <authorList>
            <person name="Xu C."/>
        </authorList>
    </citation>
    <scope>NUCLEOTIDE SEQUENCE [LARGE SCALE GENOMIC DNA]</scope>
    <source>
        <tissue evidence="3">Fresh leaf</tissue>
    </source>
</reference>
<dbReference type="Proteomes" id="UP000515151">
    <property type="component" value="Chromosome 6"/>
</dbReference>
<dbReference type="PROSITE" id="PS50089">
    <property type="entry name" value="ZF_RING_2"/>
    <property type="match status" value="1"/>
</dbReference>
<evidence type="ECO:0000313" key="5">
    <source>
        <dbReference type="Proteomes" id="UP000515151"/>
    </source>
</evidence>
<dbReference type="RefSeq" id="XP_031399747.1">
    <property type="nucleotide sequence ID" value="XM_031543887.1"/>
</dbReference>
<dbReference type="SMART" id="SM00184">
    <property type="entry name" value="RING"/>
    <property type="match status" value="1"/>
</dbReference>
<reference evidence="5" key="3">
    <citation type="journal article" date="2020" name="Plant Biotechnol. J.">
        <title>The pomegranate (Punica granatum L.) draft genome dissects genetic divergence between soft- and hard-seeded cultivars.</title>
        <authorList>
            <person name="Luo X."/>
            <person name="Li H."/>
            <person name="Wu Z."/>
            <person name="Yao W."/>
            <person name="Zhao P."/>
            <person name="Cao D."/>
            <person name="Yu H."/>
            <person name="Li K."/>
            <person name="Poudel K."/>
            <person name="Zhao D."/>
            <person name="Zhang F."/>
            <person name="Xia X."/>
            <person name="Chen L."/>
            <person name="Wang Q."/>
            <person name="Jing D."/>
            <person name="Cao S."/>
        </authorList>
    </citation>
    <scope>NUCLEOTIDE SEQUENCE [LARGE SCALE GENOMIC DNA]</scope>
</reference>
<keyword evidence="5" id="KW-1185">Reference proteome</keyword>
<evidence type="ECO:0000313" key="3">
    <source>
        <dbReference type="EMBL" id="OWM76165.1"/>
    </source>
</evidence>
<feature type="domain" description="RING-type" evidence="2">
    <location>
        <begin position="146"/>
        <end position="184"/>
    </location>
</feature>
<dbReference type="Proteomes" id="UP000197138">
    <property type="component" value="Unassembled WGS sequence"/>
</dbReference>
<dbReference type="PANTHER" id="PTHR15315">
    <property type="entry name" value="RING FINGER PROTEIN 41, 151"/>
    <property type="match status" value="1"/>
</dbReference>
<name>A0A218WTR3_PUNGR</name>
<evidence type="ECO:0000259" key="2">
    <source>
        <dbReference type="PROSITE" id="PS50089"/>
    </source>
</evidence>